<keyword evidence="3" id="KW-1185">Reference proteome</keyword>
<evidence type="ECO:0000313" key="2">
    <source>
        <dbReference type="EMBL" id="MBX7501698.1"/>
    </source>
</evidence>
<evidence type="ECO:0000256" key="1">
    <source>
        <dbReference type="SAM" id="Phobius"/>
    </source>
</evidence>
<comment type="caution">
    <text evidence="2">The sequence shown here is derived from an EMBL/GenBank/DDBJ whole genome shotgun (WGS) entry which is preliminary data.</text>
</comment>
<dbReference type="Proteomes" id="UP000782554">
    <property type="component" value="Unassembled WGS sequence"/>
</dbReference>
<keyword evidence="1" id="KW-1133">Transmembrane helix</keyword>
<keyword evidence="1" id="KW-0812">Transmembrane</keyword>
<feature type="transmembrane region" description="Helical" evidence="1">
    <location>
        <begin position="42"/>
        <end position="60"/>
    </location>
</feature>
<organism evidence="2 3">
    <name type="scientific">Qipengyuania mesophila</name>
    <dbReference type="NCBI Taxonomy" id="2867246"/>
    <lineage>
        <taxon>Bacteria</taxon>
        <taxon>Pseudomonadati</taxon>
        <taxon>Pseudomonadota</taxon>
        <taxon>Alphaproteobacteria</taxon>
        <taxon>Sphingomonadales</taxon>
        <taxon>Erythrobacteraceae</taxon>
        <taxon>Qipengyuania</taxon>
    </lineage>
</organism>
<reference evidence="2 3" key="1">
    <citation type="submission" date="2021-08" db="EMBL/GenBank/DDBJ databases">
        <title>Comparative Genomics Analysis of the Genus Qipengyuania Reveals Extensive Genetic Diversity and Metabolic Versatility, Including the Description of Fifteen Novel Species.</title>
        <authorList>
            <person name="Liu Y."/>
        </authorList>
    </citation>
    <scope>NUCLEOTIDE SEQUENCE [LARGE SCALE GENOMIC DNA]</scope>
    <source>
        <strain evidence="2 3">YG27</strain>
    </source>
</reference>
<sequence length="64" mass="7418">MRDKPLETQPIERIQENFLAREERRLLTWICSKFPAWVSPDMLTYLGMLGAVLIFSGYTLSNLG</sequence>
<accession>A0ABS7JVL1</accession>
<evidence type="ECO:0000313" key="3">
    <source>
        <dbReference type="Proteomes" id="UP000782554"/>
    </source>
</evidence>
<name>A0ABS7JVL1_9SPHN</name>
<gene>
    <name evidence="2" type="ORF">K3181_09610</name>
</gene>
<feature type="non-terminal residue" evidence="2">
    <location>
        <position position="64"/>
    </location>
</feature>
<dbReference type="EMBL" id="JAIGNU010000002">
    <property type="protein sequence ID" value="MBX7501698.1"/>
    <property type="molecule type" value="Genomic_DNA"/>
</dbReference>
<proteinExistence type="predicted"/>
<protein>
    <submittedName>
        <fullName evidence="2">CDP-alcohol phosphatidyltransferase family protein</fullName>
    </submittedName>
</protein>
<keyword evidence="1" id="KW-0472">Membrane</keyword>